<organism evidence="1 2">
    <name type="scientific">Austropuccinia psidii MF-1</name>
    <dbReference type="NCBI Taxonomy" id="1389203"/>
    <lineage>
        <taxon>Eukaryota</taxon>
        <taxon>Fungi</taxon>
        <taxon>Dikarya</taxon>
        <taxon>Basidiomycota</taxon>
        <taxon>Pucciniomycotina</taxon>
        <taxon>Pucciniomycetes</taxon>
        <taxon>Pucciniales</taxon>
        <taxon>Sphaerophragmiaceae</taxon>
        <taxon>Austropuccinia</taxon>
    </lineage>
</organism>
<evidence type="ECO:0000313" key="2">
    <source>
        <dbReference type="Proteomes" id="UP000765509"/>
    </source>
</evidence>
<protein>
    <submittedName>
        <fullName evidence="1">Uncharacterized protein</fullName>
    </submittedName>
</protein>
<evidence type="ECO:0000313" key="1">
    <source>
        <dbReference type="EMBL" id="MBW0465671.1"/>
    </source>
</evidence>
<gene>
    <name evidence="1" type="ORF">O181_005386</name>
</gene>
<dbReference type="AlphaFoldDB" id="A0A9Q3GFV0"/>
<name>A0A9Q3GFV0_9BASI</name>
<dbReference type="Proteomes" id="UP000765509">
    <property type="component" value="Unassembled WGS sequence"/>
</dbReference>
<keyword evidence="2" id="KW-1185">Reference proteome</keyword>
<sequence>MGDAIGENSDDEQDPIEKHLMEYQGETQLEIKDIKLEEGLPQYTTNKYLCKLTQDPQKFLVTPNKGMAYIHGTVTNMTVCVYHSQHQLIIDGGSNFSIVAKDHLKK</sequence>
<dbReference type="EMBL" id="AVOT02001097">
    <property type="protein sequence ID" value="MBW0465671.1"/>
    <property type="molecule type" value="Genomic_DNA"/>
</dbReference>
<reference evidence="1" key="1">
    <citation type="submission" date="2021-03" db="EMBL/GenBank/DDBJ databases">
        <title>Draft genome sequence of rust myrtle Austropuccinia psidii MF-1, a brazilian biotype.</title>
        <authorList>
            <person name="Quecine M.C."/>
            <person name="Pachon D.M.R."/>
            <person name="Bonatelli M.L."/>
            <person name="Correr F.H."/>
            <person name="Franceschini L.M."/>
            <person name="Leite T.F."/>
            <person name="Margarido G.R.A."/>
            <person name="Almeida C.A."/>
            <person name="Ferrarezi J.A."/>
            <person name="Labate C.A."/>
        </authorList>
    </citation>
    <scope>NUCLEOTIDE SEQUENCE</scope>
    <source>
        <strain evidence="1">MF-1</strain>
    </source>
</reference>
<proteinExistence type="predicted"/>
<comment type="caution">
    <text evidence="1">The sequence shown here is derived from an EMBL/GenBank/DDBJ whole genome shotgun (WGS) entry which is preliminary data.</text>
</comment>
<accession>A0A9Q3GFV0</accession>